<name>A0A0K1EB82_CHOCO</name>
<keyword evidence="1" id="KW-0812">Transmembrane</keyword>
<dbReference type="EMBL" id="CP012159">
    <property type="protein sequence ID" value="AKT38136.1"/>
    <property type="molecule type" value="Genomic_DNA"/>
</dbReference>
<dbReference type="PATRIC" id="fig|52.7.peg.2458"/>
<sequence length="178" mass="17779">MKGGGTRKGSGAMKGGGTRKGSGAMKALAASFAAGGLFALGLGISGMTRPSKVVGFLDLAGAWDASLAFVMLGGVAVYAALYGRIVRRPAPLFDRRFHLPTRKDIDVRLVLGAALFGIGWALGGFCPGPGLVSAAGGVWPAVVFVVGMTVGTKVEHLVTGALTCTPPAGAGGAEVPPR</sequence>
<dbReference type="Proteomes" id="UP000067626">
    <property type="component" value="Chromosome"/>
</dbReference>
<keyword evidence="1" id="KW-0472">Membrane</keyword>
<dbReference type="STRING" id="52.CMC5_022780"/>
<evidence type="ECO:0000313" key="2">
    <source>
        <dbReference type="EMBL" id="AKT38136.1"/>
    </source>
</evidence>
<organism evidence="2 3">
    <name type="scientific">Chondromyces crocatus</name>
    <dbReference type="NCBI Taxonomy" id="52"/>
    <lineage>
        <taxon>Bacteria</taxon>
        <taxon>Pseudomonadati</taxon>
        <taxon>Myxococcota</taxon>
        <taxon>Polyangia</taxon>
        <taxon>Polyangiales</taxon>
        <taxon>Polyangiaceae</taxon>
        <taxon>Chondromyces</taxon>
    </lineage>
</organism>
<proteinExistence type="predicted"/>
<keyword evidence="1" id="KW-1133">Transmembrane helix</keyword>
<dbReference type="AlphaFoldDB" id="A0A0K1EB82"/>
<dbReference type="KEGG" id="ccro:CMC5_022780"/>
<feature type="transmembrane region" description="Helical" evidence="1">
    <location>
        <begin position="131"/>
        <end position="150"/>
    </location>
</feature>
<reference evidence="2 3" key="1">
    <citation type="submission" date="2015-07" db="EMBL/GenBank/DDBJ databases">
        <title>Genome analysis of myxobacterium Chondromyces crocatus Cm c5 reveals a high potential for natural compound synthesis and the genetic basis for the loss of fruiting body formation.</title>
        <authorList>
            <person name="Zaburannyi N."/>
            <person name="Bunk B."/>
            <person name="Maier J."/>
            <person name="Overmann J."/>
            <person name="Mueller R."/>
        </authorList>
    </citation>
    <scope>NUCLEOTIDE SEQUENCE [LARGE SCALE GENOMIC DNA]</scope>
    <source>
        <strain evidence="2 3">Cm c5</strain>
    </source>
</reference>
<accession>A0A0K1EB82</accession>
<dbReference type="InterPro" id="IPR046513">
    <property type="entry name" value="DUF6691"/>
</dbReference>
<feature type="transmembrane region" description="Helical" evidence="1">
    <location>
        <begin position="107"/>
        <end position="125"/>
    </location>
</feature>
<feature type="transmembrane region" description="Helical" evidence="1">
    <location>
        <begin position="67"/>
        <end position="86"/>
    </location>
</feature>
<protein>
    <submittedName>
        <fullName evidence="2">Membrane protein</fullName>
    </submittedName>
</protein>
<evidence type="ECO:0000313" key="3">
    <source>
        <dbReference type="Proteomes" id="UP000067626"/>
    </source>
</evidence>
<evidence type="ECO:0000256" key="1">
    <source>
        <dbReference type="SAM" id="Phobius"/>
    </source>
</evidence>
<dbReference type="Pfam" id="PF20398">
    <property type="entry name" value="DUF6691"/>
    <property type="match status" value="1"/>
</dbReference>
<gene>
    <name evidence="2" type="ORF">CMC5_022780</name>
</gene>
<keyword evidence="3" id="KW-1185">Reference proteome</keyword>